<dbReference type="Proteomes" id="UP001596091">
    <property type="component" value="Unassembled WGS sequence"/>
</dbReference>
<comment type="caution">
    <text evidence="1">The sequence shown here is derived from an EMBL/GenBank/DDBJ whole genome shotgun (WGS) entry which is preliminary data.</text>
</comment>
<name>A0ABW1EBC4_9BACT</name>
<evidence type="ECO:0000313" key="2">
    <source>
        <dbReference type="Proteomes" id="UP001596091"/>
    </source>
</evidence>
<proteinExistence type="predicted"/>
<organism evidence="1 2">
    <name type="scientific">Acidicapsa dinghuensis</name>
    <dbReference type="NCBI Taxonomy" id="2218256"/>
    <lineage>
        <taxon>Bacteria</taxon>
        <taxon>Pseudomonadati</taxon>
        <taxon>Acidobacteriota</taxon>
        <taxon>Terriglobia</taxon>
        <taxon>Terriglobales</taxon>
        <taxon>Acidobacteriaceae</taxon>
        <taxon>Acidicapsa</taxon>
    </lineage>
</organism>
<protein>
    <submittedName>
        <fullName evidence="1">Uncharacterized protein</fullName>
    </submittedName>
</protein>
<evidence type="ECO:0000313" key="1">
    <source>
        <dbReference type="EMBL" id="MFC5861107.1"/>
    </source>
</evidence>
<accession>A0ABW1EBC4</accession>
<sequence>MLDRTLTVARIALALAGAFAFAAAGYEVLAARPIVRHVDGVLTRAEGLESKLNATAINLDNATKDWAAASKTQTQQVNAIGKQAQDTLASLGAASGQLQATLRTANAQLAGVGPLLASAKDAVDSVAPAVAQIGGTAQKLGTTEDSATAFLNELHAAAQNPELAAMVHNTASVTGSFAHMAQVTDKKWSLIMDPPPCAGKLCWLKRSWMDIQTLSTFAAHAGEATYWIEQAMH</sequence>
<reference evidence="2" key="1">
    <citation type="journal article" date="2019" name="Int. J. Syst. Evol. Microbiol.">
        <title>The Global Catalogue of Microorganisms (GCM) 10K type strain sequencing project: providing services to taxonomists for standard genome sequencing and annotation.</title>
        <authorList>
            <consortium name="The Broad Institute Genomics Platform"/>
            <consortium name="The Broad Institute Genome Sequencing Center for Infectious Disease"/>
            <person name="Wu L."/>
            <person name="Ma J."/>
        </authorList>
    </citation>
    <scope>NUCLEOTIDE SEQUENCE [LARGE SCALE GENOMIC DNA]</scope>
    <source>
        <strain evidence="2">JCM 4087</strain>
    </source>
</reference>
<dbReference type="EMBL" id="JBHSPH010000001">
    <property type="protein sequence ID" value="MFC5861107.1"/>
    <property type="molecule type" value="Genomic_DNA"/>
</dbReference>
<dbReference type="RefSeq" id="WP_263334417.1">
    <property type="nucleotide sequence ID" value="NZ_JAGSYH010000002.1"/>
</dbReference>
<gene>
    <name evidence="1" type="ORF">ACFPT7_02250</name>
</gene>
<keyword evidence="2" id="KW-1185">Reference proteome</keyword>